<organism evidence="1 2">
    <name type="scientific">Neiella marina</name>
    <dbReference type="NCBI Taxonomy" id="508461"/>
    <lineage>
        <taxon>Bacteria</taxon>
        <taxon>Pseudomonadati</taxon>
        <taxon>Pseudomonadota</taxon>
        <taxon>Gammaproteobacteria</taxon>
        <taxon>Alteromonadales</taxon>
        <taxon>Echinimonadaceae</taxon>
        <taxon>Neiella</taxon>
    </lineage>
</organism>
<dbReference type="EMBL" id="BMDX01000008">
    <property type="protein sequence ID" value="GGA77616.1"/>
    <property type="molecule type" value="Genomic_DNA"/>
</dbReference>
<accession>A0A8J2XPK8</accession>
<gene>
    <name evidence="1" type="ORF">GCM10011369_19400</name>
</gene>
<reference evidence="2" key="1">
    <citation type="journal article" date="2019" name="Int. J. Syst. Evol. Microbiol.">
        <title>The Global Catalogue of Microorganisms (GCM) 10K type strain sequencing project: providing services to taxonomists for standard genome sequencing and annotation.</title>
        <authorList>
            <consortium name="The Broad Institute Genomics Platform"/>
            <consortium name="The Broad Institute Genome Sequencing Center for Infectious Disease"/>
            <person name="Wu L."/>
            <person name="Ma J."/>
        </authorList>
    </citation>
    <scope>NUCLEOTIDE SEQUENCE [LARGE SCALE GENOMIC DNA]</scope>
    <source>
        <strain evidence="2">CGMCC 1.10130</strain>
    </source>
</reference>
<sequence>MFVLYESEGCHLCEQAKAILANSPIAQLGCELIDIAYSDELVERFGHHIPVLEHQTSQQQLFWPFDEVRLANWLKQLPEFIESTE</sequence>
<comment type="caution">
    <text evidence="1">The sequence shown here is derived from an EMBL/GenBank/DDBJ whole genome shotgun (WGS) entry which is preliminary data.</text>
</comment>
<evidence type="ECO:0000313" key="1">
    <source>
        <dbReference type="EMBL" id="GGA77616.1"/>
    </source>
</evidence>
<dbReference type="RefSeq" id="WP_087505568.1">
    <property type="nucleotide sequence ID" value="NZ_BMDX01000008.1"/>
</dbReference>
<dbReference type="Proteomes" id="UP000619743">
    <property type="component" value="Unassembled WGS sequence"/>
</dbReference>
<dbReference type="Pfam" id="PF05768">
    <property type="entry name" value="Glrx-like"/>
    <property type="match status" value="1"/>
</dbReference>
<dbReference type="OrthoDB" id="8537427at2"/>
<proteinExistence type="predicted"/>
<protein>
    <submittedName>
        <fullName evidence="1">Thioredoxin family protein</fullName>
    </submittedName>
</protein>
<keyword evidence="2" id="KW-1185">Reference proteome</keyword>
<dbReference type="InterPro" id="IPR036249">
    <property type="entry name" value="Thioredoxin-like_sf"/>
</dbReference>
<dbReference type="SUPFAM" id="SSF52833">
    <property type="entry name" value="Thioredoxin-like"/>
    <property type="match status" value="1"/>
</dbReference>
<dbReference type="Gene3D" id="3.40.30.10">
    <property type="entry name" value="Glutaredoxin"/>
    <property type="match status" value="1"/>
</dbReference>
<dbReference type="InterPro" id="IPR008554">
    <property type="entry name" value="Glutaredoxin-like"/>
</dbReference>
<evidence type="ECO:0000313" key="2">
    <source>
        <dbReference type="Proteomes" id="UP000619743"/>
    </source>
</evidence>
<dbReference type="AlphaFoldDB" id="A0A8J2XPK8"/>
<name>A0A8J2XPK8_9GAMM</name>